<feature type="compositionally biased region" description="Basic and acidic residues" evidence="2">
    <location>
        <begin position="589"/>
        <end position="599"/>
    </location>
</feature>
<dbReference type="PANTHER" id="PTHR48050">
    <property type="entry name" value="STEROL 3-BETA-GLUCOSYLTRANSFERASE"/>
    <property type="match status" value="1"/>
</dbReference>
<dbReference type="InterPro" id="IPR010610">
    <property type="entry name" value="EryCIII-like_C"/>
</dbReference>
<dbReference type="Gene3D" id="3.40.50.2000">
    <property type="entry name" value="Glycogen Phosphorylase B"/>
    <property type="match status" value="2"/>
</dbReference>
<proteinExistence type="predicted"/>
<protein>
    <recommendedName>
        <fullName evidence="7">Glycosyltransferase family 28 N-terminal domain-containing protein</fullName>
    </recommendedName>
</protein>
<dbReference type="InterPro" id="IPR050426">
    <property type="entry name" value="Glycosyltransferase_28"/>
</dbReference>
<evidence type="ECO:0000256" key="2">
    <source>
        <dbReference type="SAM" id="MobiDB-lite"/>
    </source>
</evidence>
<evidence type="ECO:0000259" key="4">
    <source>
        <dbReference type="Pfam" id="PF06722"/>
    </source>
</evidence>
<gene>
    <name evidence="5" type="ORF">B0T10DRAFT_519969</name>
</gene>
<dbReference type="Proteomes" id="UP000777438">
    <property type="component" value="Unassembled WGS sequence"/>
</dbReference>
<organism evidence="5 6">
    <name type="scientific">Thelonectria olida</name>
    <dbReference type="NCBI Taxonomy" id="1576542"/>
    <lineage>
        <taxon>Eukaryota</taxon>
        <taxon>Fungi</taxon>
        <taxon>Dikarya</taxon>
        <taxon>Ascomycota</taxon>
        <taxon>Pezizomycotina</taxon>
        <taxon>Sordariomycetes</taxon>
        <taxon>Hypocreomycetidae</taxon>
        <taxon>Hypocreales</taxon>
        <taxon>Nectriaceae</taxon>
        <taxon>Thelonectria</taxon>
    </lineage>
</organism>
<dbReference type="InterPro" id="IPR002213">
    <property type="entry name" value="UDP_glucos_trans"/>
</dbReference>
<evidence type="ECO:0000259" key="3">
    <source>
        <dbReference type="Pfam" id="PF03033"/>
    </source>
</evidence>
<reference evidence="5 6" key="1">
    <citation type="journal article" date="2021" name="Nat. Commun.">
        <title>Genetic determinants of endophytism in the Arabidopsis root mycobiome.</title>
        <authorList>
            <person name="Mesny F."/>
            <person name="Miyauchi S."/>
            <person name="Thiergart T."/>
            <person name="Pickel B."/>
            <person name="Atanasova L."/>
            <person name="Karlsson M."/>
            <person name="Huettel B."/>
            <person name="Barry K.W."/>
            <person name="Haridas S."/>
            <person name="Chen C."/>
            <person name="Bauer D."/>
            <person name="Andreopoulos W."/>
            <person name="Pangilinan J."/>
            <person name="LaButti K."/>
            <person name="Riley R."/>
            <person name="Lipzen A."/>
            <person name="Clum A."/>
            <person name="Drula E."/>
            <person name="Henrissat B."/>
            <person name="Kohler A."/>
            <person name="Grigoriev I.V."/>
            <person name="Martin F.M."/>
            <person name="Hacquard S."/>
        </authorList>
    </citation>
    <scope>NUCLEOTIDE SEQUENCE [LARGE SCALE GENOMIC DNA]</scope>
    <source>
        <strain evidence="5 6">MPI-CAGE-CH-0241</strain>
    </source>
</reference>
<keyword evidence="6" id="KW-1185">Reference proteome</keyword>
<dbReference type="InterPro" id="IPR004276">
    <property type="entry name" value="GlycoTrans_28_N"/>
</dbReference>
<comment type="caution">
    <text evidence="5">The sequence shown here is derived from an EMBL/GenBank/DDBJ whole genome shotgun (WGS) entry which is preliminary data.</text>
</comment>
<sequence length="792" mass="85140">MARAISFMYRASKGEKTEHSPAPTPSPGPAPPPYERVQGELSRRDPINLNVVIQVVGSRGDVQPFVALGTELKRRGHRVRLATHDLFEKFVRDAGLEHYGVGGDPAALMAYMVKNPGLIPNMKSLQAGEIRQKREMVEEMLEGFWEACIKPDAITGQPFVADAIISNPPGFAHIHCAQALGIPVHLMFTMPWTSTEAFPHPLANLKNVGSDHTLANYISYGVVEHLTWQGLGDVVNKWRGRLDLENVAMFDGPMLAEALKIPFTYCWSPALVPKPRDWGSHIDVCGFFFRDSPLYSPPEDLAQFLAAGPPPVYIGFGSIVLDDPERVVNTILSAVHAAGIRAIISKGWSDLGGSESESIYWIGDCPHEWLFQHVAAVVHHGGAGTTACGLRNGKPTSIVPFFGDQPFWGDMVADSGAGPRPIPHRQLTSENLTAAIKYCLSQQAVAAAQGIAVQMEAEEGVKAAVDSWWKQLPLQRMQCDLIPSQPAAWTYNKSKKPMKLSKAAAEILLSHDAVQMKHLSMYQSNPITTDVTRWDPISGGASAVMATAVDMTGSITGMVTKPIEEYHDEKRRRARELKKQQRDSGSGDVSHDGSFDDRISMASNGSGKSTRKKQPSMAGKVAGASAKSIGLIGPTAAKGMLVDFPLAITEGLRAVPKHFGTEVRSHGPVTDAKSGAVVAGKTFAWGFVDGLSDLVMEPVRGARDEGALGAFRGVGKGAASLAAKSGAGMFGLFAYPSAGIAKSLRSAVHSGTRKAIAKARHGEGQWLVNCDAALDVDSGEILASFNRLRSLK</sequence>
<dbReference type="AlphaFoldDB" id="A0A9P9AJX6"/>
<feature type="domain" description="Glycosyltransferase family 28 N-terminal" evidence="3">
    <location>
        <begin position="51"/>
        <end position="199"/>
    </location>
</feature>
<feature type="region of interest" description="Disordered" evidence="2">
    <location>
        <begin position="13"/>
        <end position="38"/>
    </location>
</feature>
<accession>A0A9P9AJX6</accession>
<keyword evidence="1" id="KW-0808">Transferase</keyword>
<dbReference type="Pfam" id="PF03033">
    <property type="entry name" value="Glyco_transf_28"/>
    <property type="match status" value="1"/>
</dbReference>
<dbReference type="FunFam" id="3.40.50.2000:FF:000009">
    <property type="entry name" value="Sterol 3-beta-glucosyltransferase UGT80A2"/>
    <property type="match status" value="1"/>
</dbReference>
<dbReference type="Pfam" id="PF06722">
    <property type="entry name" value="EryCIII-like_C"/>
    <property type="match status" value="1"/>
</dbReference>
<dbReference type="SUPFAM" id="SSF53756">
    <property type="entry name" value="UDP-Glycosyltransferase/glycogen phosphorylase"/>
    <property type="match status" value="1"/>
</dbReference>
<dbReference type="PANTHER" id="PTHR48050:SF27">
    <property type="entry name" value="GLUCOSYLTRANSFERASE, PUTATIVE (AFU_ORTHOLOGUE AFUA_7G04880)-RELATED"/>
    <property type="match status" value="1"/>
</dbReference>
<dbReference type="CDD" id="cd03784">
    <property type="entry name" value="GT1_Gtf-like"/>
    <property type="match status" value="1"/>
</dbReference>
<feature type="domain" description="Erythromycin biosynthesis protein CIII-like C-terminal" evidence="4">
    <location>
        <begin position="364"/>
        <end position="454"/>
    </location>
</feature>
<feature type="compositionally biased region" description="Pro residues" evidence="2">
    <location>
        <begin position="22"/>
        <end position="34"/>
    </location>
</feature>
<evidence type="ECO:0000313" key="5">
    <source>
        <dbReference type="EMBL" id="KAH6879882.1"/>
    </source>
</evidence>
<evidence type="ECO:0000313" key="6">
    <source>
        <dbReference type="Proteomes" id="UP000777438"/>
    </source>
</evidence>
<evidence type="ECO:0000256" key="1">
    <source>
        <dbReference type="ARBA" id="ARBA00022679"/>
    </source>
</evidence>
<dbReference type="GO" id="GO:0005975">
    <property type="term" value="P:carbohydrate metabolic process"/>
    <property type="evidence" value="ECO:0007669"/>
    <property type="project" value="InterPro"/>
</dbReference>
<evidence type="ECO:0008006" key="7">
    <source>
        <dbReference type="Google" id="ProtNLM"/>
    </source>
</evidence>
<dbReference type="EMBL" id="JAGPYM010000028">
    <property type="protein sequence ID" value="KAH6879882.1"/>
    <property type="molecule type" value="Genomic_DNA"/>
</dbReference>
<dbReference type="GO" id="GO:0016906">
    <property type="term" value="F:sterol 3-beta-glucosyltransferase activity"/>
    <property type="evidence" value="ECO:0007669"/>
    <property type="project" value="UniProtKB-ARBA"/>
</dbReference>
<name>A0A9P9AJX6_9HYPO</name>
<feature type="region of interest" description="Disordered" evidence="2">
    <location>
        <begin position="560"/>
        <end position="619"/>
    </location>
</feature>
<dbReference type="FunFam" id="3.40.50.2000:FF:000100">
    <property type="entry name" value="Glycosyltransferase family 1 protein"/>
    <property type="match status" value="1"/>
</dbReference>
<dbReference type="OrthoDB" id="5835829at2759"/>
<feature type="compositionally biased region" description="Basic and acidic residues" evidence="2">
    <location>
        <begin position="562"/>
        <end position="582"/>
    </location>
</feature>